<evidence type="ECO:0000256" key="6">
    <source>
        <dbReference type="ARBA" id="ARBA00022777"/>
    </source>
</evidence>
<dbReference type="InterPro" id="IPR000488">
    <property type="entry name" value="Death_dom"/>
</dbReference>
<dbReference type="InterPro" id="IPR000719">
    <property type="entry name" value="Prot_kinase_dom"/>
</dbReference>
<dbReference type="CDD" id="cd08307">
    <property type="entry name" value="Death_Pelle"/>
    <property type="match status" value="1"/>
</dbReference>
<dbReference type="Gene3D" id="1.10.533.10">
    <property type="entry name" value="Death Domain, Fas"/>
    <property type="match status" value="1"/>
</dbReference>
<dbReference type="Gene3D" id="3.30.200.20">
    <property type="entry name" value="Phosphorylase Kinase, domain 1"/>
    <property type="match status" value="1"/>
</dbReference>
<dbReference type="Gene3D" id="1.10.510.10">
    <property type="entry name" value="Transferase(Phosphotransferase) domain 1"/>
    <property type="match status" value="1"/>
</dbReference>
<dbReference type="AlphaFoldDB" id="A0A5E4M6Q5"/>
<dbReference type="InterPro" id="IPR017441">
    <property type="entry name" value="Protein_kinase_ATP_BS"/>
</dbReference>
<comment type="catalytic activity">
    <reaction evidence="8">
        <text>L-threonyl-[protein] + ATP = O-phospho-L-threonyl-[protein] + ADP + H(+)</text>
        <dbReference type="Rhea" id="RHEA:46608"/>
        <dbReference type="Rhea" id="RHEA-COMP:11060"/>
        <dbReference type="Rhea" id="RHEA-COMP:11605"/>
        <dbReference type="ChEBI" id="CHEBI:15378"/>
        <dbReference type="ChEBI" id="CHEBI:30013"/>
        <dbReference type="ChEBI" id="CHEBI:30616"/>
        <dbReference type="ChEBI" id="CHEBI:61977"/>
        <dbReference type="ChEBI" id="CHEBI:456216"/>
        <dbReference type="EC" id="2.7.11.1"/>
    </reaction>
</comment>
<dbReference type="Proteomes" id="UP000325440">
    <property type="component" value="Unassembled WGS sequence"/>
</dbReference>
<comment type="similarity">
    <text evidence="1">Belongs to the protein kinase superfamily. TKL Ser/Thr protein kinase family. Pelle subfamily.</text>
</comment>
<dbReference type="GO" id="GO:0007165">
    <property type="term" value="P:signal transduction"/>
    <property type="evidence" value="ECO:0007669"/>
    <property type="project" value="InterPro"/>
</dbReference>
<keyword evidence="13" id="KW-1185">Reference proteome</keyword>
<evidence type="ECO:0000256" key="9">
    <source>
        <dbReference type="ARBA" id="ARBA00048679"/>
    </source>
</evidence>
<dbReference type="OrthoDB" id="4062651at2759"/>
<protein>
    <recommendedName>
        <fullName evidence="2">non-specific serine/threonine protein kinase</fullName>
        <ecNumber evidence="2">2.7.11.1</ecNumber>
    </recommendedName>
</protein>
<dbReference type="InterPro" id="IPR011029">
    <property type="entry name" value="DEATH-like_dom_sf"/>
</dbReference>
<evidence type="ECO:0000256" key="1">
    <source>
        <dbReference type="ARBA" id="ARBA00008718"/>
    </source>
</evidence>
<dbReference type="InterPro" id="IPR011009">
    <property type="entry name" value="Kinase-like_dom_sf"/>
</dbReference>
<dbReference type="GO" id="GO:0005886">
    <property type="term" value="C:plasma membrane"/>
    <property type="evidence" value="ECO:0007669"/>
    <property type="project" value="TreeGrafter"/>
</dbReference>
<reference evidence="12 13" key="1">
    <citation type="submission" date="2019-08" db="EMBL/GenBank/DDBJ databases">
        <authorList>
            <person name="Alioto T."/>
            <person name="Alioto T."/>
            <person name="Gomez Garrido J."/>
        </authorList>
    </citation>
    <scope>NUCLEOTIDE SEQUENCE [LARGE SCALE GENOMIC DNA]</scope>
</reference>
<dbReference type="Pfam" id="PF07714">
    <property type="entry name" value="PK_Tyr_Ser-Thr"/>
    <property type="match status" value="1"/>
</dbReference>
<keyword evidence="7 10" id="KW-0067">ATP-binding</keyword>
<dbReference type="CDD" id="cd14066">
    <property type="entry name" value="STKc_IRAK"/>
    <property type="match status" value="1"/>
</dbReference>
<evidence type="ECO:0000256" key="5">
    <source>
        <dbReference type="ARBA" id="ARBA00022741"/>
    </source>
</evidence>
<dbReference type="GO" id="GO:0009893">
    <property type="term" value="P:positive regulation of metabolic process"/>
    <property type="evidence" value="ECO:0007669"/>
    <property type="project" value="UniProtKB-ARBA"/>
</dbReference>
<keyword evidence="6 12" id="KW-0418">Kinase</keyword>
<evidence type="ECO:0000256" key="7">
    <source>
        <dbReference type="ARBA" id="ARBA00022840"/>
    </source>
</evidence>
<dbReference type="PANTHER" id="PTHR27001">
    <property type="entry name" value="OS01G0253100 PROTEIN"/>
    <property type="match status" value="1"/>
</dbReference>
<gene>
    <name evidence="12" type="ORF">CINCED_3A011858</name>
</gene>
<dbReference type="FunFam" id="1.10.533.10:FF:000094">
    <property type="entry name" value="Interleukin-1 receptor-associated kinase"/>
    <property type="match status" value="1"/>
</dbReference>
<dbReference type="PANTHER" id="PTHR27001:SF939">
    <property type="entry name" value="INTERLEUKIN 1 RECEPTOR ASSOCIATED KINASE 1"/>
    <property type="match status" value="1"/>
</dbReference>
<organism evidence="12 13">
    <name type="scientific">Cinara cedri</name>
    <dbReference type="NCBI Taxonomy" id="506608"/>
    <lineage>
        <taxon>Eukaryota</taxon>
        <taxon>Metazoa</taxon>
        <taxon>Ecdysozoa</taxon>
        <taxon>Arthropoda</taxon>
        <taxon>Hexapoda</taxon>
        <taxon>Insecta</taxon>
        <taxon>Pterygota</taxon>
        <taxon>Neoptera</taxon>
        <taxon>Paraneoptera</taxon>
        <taxon>Hemiptera</taxon>
        <taxon>Sternorrhyncha</taxon>
        <taxon>Aphidomorpha</taxon>
        <taxon>Aphidoidea</taxon>
        <taxon>Aphididae</taxon>
        <taxon>Lachninae</taxon>
        <taxon>Cinara</taxon>
    </lineage>
</organism>
<feature type="domain" description="Protein kinase" evidence="11">
    <location>
        <begin position="192"/>
        <end position="470"/>
    </location>
</feature>
<keyword evidence="4" id="KW-0808">Transferase</keyword>
<dbReference type="GO" id="GO:0031349">
    <property type="term" value="P:positive regulation of defense response"/>
    <property type="evidence" value="ECO:0007669"/>
    <property type="project" value="UniProtKB-ARBA"/>
</dbReference>
<dbReference type="PROSITE" id="PS00108">
    <property type="entry name" value="PROTEIN_KINASE_ST"/>
    <property type="match status" value="1"/>
</dbReference>
<accession>A0A5E4M6Q5</accession>
<dbReference type="Pfam" id="PF00531">
    <property type="entry name" value="Death"/>
    <property type="match status" value="1"/>
</dbReference>
<dbReference type="GO" id="GO:0005524">
    <property type="term" value="F:ATP binding"/>
    <property type="evidence" value="ECO:0007669"/>
    <property type="project" value="UniProtKB-UniRule"/>
</dbReference>
<feature type="binding site" evidence="10">
    <location>
        <position position="219"/>
    </location>
    <ligand>
        <name>ATP</name>
        <dbReference type="ChEBI" id="CHEBI:30616"/>
    </ligand>
</feature>
<dbReference type="SMART" id="SM00220">
    <property type="entry name" value="S_TKc"/>
    <property type="match status" value="1"/>
</dbReference>
<proteinExistence type="inferred from homology"/>
<dbReference type="InterPro" id="IPR008271">
    <property type="entry name" value="Ser/Thr_kinase_AS"/>
</dbReference>
<evidence type="ECO:0000259" key="11">
    <source>
        <dbReference type="PROSITE" id="PS50011"/>
    </source>
</evidence>
<name>A0A5E4M6Q5_9HEMI</name>
<dbReference type="SUPFAM" id="SSF56112">
    <property type="entry name" value="Protein kinase-like (PK-like)"/>
    <property type="match status" value="1"/>
</dbReference>
<dbReference type="InterPro" id="IPR037924">
    <property type="entry name" value="Pelle_death"/>
</dbReference>
<dbReference type="InterPro" id="IPR001245">
    <property type="entry name" value="Ser-Thr/Tyr_kinase_cat_dom"/>
</dbReference>
<dbReference type="GO" id="GO:0045087">
    <property type="term" value="P:innate immune response"/>
    <property type="evidence" value="ECO:0007669"/>
    <property type="project" value="UniProtKB-ARBA"/>
</dbReference>
<dbReference type="GO" id="GO:1902533">
    <property type="term" value="P:positive regulation of intracellular signal transduction"/>
    <property type="evidence" value="ECO:0007669"/>
    <property type="project" value="UniProtKB-ARBA"/>
</dbReference>
<dbReference type="SUPFAM" id="SSF47986">
    <property type="entry name" value="DEATH domain"/>
    <property type="match status" value="1"/>
</dbReference>
<evidence type="ECO:0000256" key="4">
    <source>
        <dbReference type="ARBA" id="ARBA00022679"/>
    </source>
</evidence>
<dbReference type="GO" id="GO:0004674">
    <property type="term" value="F:protein serine/threonine kinase activity"/>
    <property type="evidence" value="ECO:0007669"/>
    <property type="project" value="UniProtKB-KW"/>
</dbReference>
<evidence type="ECO:0000256" key="8">
    <source>
        <dbReference type="ARBA" id="ARBA00047899"/>
    </source>
</evidence>
<dbReference type="PROSITE" id="PS50011">
    <property type="entry name" value="PROTEIN_KINASE_DOM"/>
    <property type="match status" value="1"/>
</dbReference>
<dbReference type="EC" id="2.7.11.1" evidence="2"/>
<sequence>MSSNTIKKSNVFIYELPYTERMEFCNIIDMNNEWKDLGGKYMKFDCATLSKIDKAPMRSHSFTDELLTLWGQQNHTILELFIILYKMRHYQAMTILKPFVDTKYHKLIYQGNQSFSNLVKSETTNLHGGVGNLIQFNTNSNEIRNNKFKCDDSNKSSTINEKTYPDPSIISSVEACLPLITYNELEKATNYWNKENILGKGGFGIVFKGMWKNTLVAIKRLEDQKGEAKQFNILEAQRQQSEKELKYLNSCRHDNILSLYGFSIGGEKPCLVYQYMVNGSLEDRLQCRGGTEPLTWNIRFKIAVGSARGLQFLHGMDKPLIHGDIKSANILLDPYFEPRIGDFGLAREGPLQEYTHVKVSRVHGTRPYLPDEFLRGKKFSTKVDTYSFGVVLFEIVTGQRAYDSLRNHKFLKDYVENYEGPICEIADIKAGSDDNNIFHCLLSIGRTCVIDKPKNRPEMEQVLRQLDCVLLLDRHQSTVRDSLMPTFQQECNKVQMRKMSTPSGSYHPQPWLFISPDHSNQQLPVPHTILDQNERLMPPIGENNTTQSESNLASKKFSDLSLVNNEISPDRLSLNNYNSNLDSKSNFMNHEANIKTKHSDSKNSVSEKLPLISALQIKTNEN</sequence>
<evidence type="ECO:0000256" key="3">
    <source>
        <dbReference type="ARBA" id="ARBA00022527"/>
    </source>
</evidence>
<keyword evidence="3" id="KW-0723">Serine/threonine-protein kinase</keyword>
<evidence type="ECO:0000256" key="2">
    <source>
        <dbReference type="ARBA" id="ARBA00012513"/>
    </source>
</evidence>
<keyword evidence="5 10" id="KW-0547">Nucleotide-binding</keyword>
<evidence type="ECO:0000313" key="13">
    <source>
        <dbReference type="Proteomes" id="UP000325440"/>
    </source>
</evidence>
<comment type="catalytic activity">
    <reaction evidence="9">
        <text>L-seryl-[protein] + ATP = O-phospho-L-seryl-[protein] + ADP + H(+)</text>
        <dbReference type="Rhea" id="RHEA:17989"/>
        <dbReference type="Rhea" id="RHEA-COMP:9863"/>
        <dbReference type="Rhea" id="RHEA-COMP:11604"/>
        <dbReference type="ChEBI" id="CHEBI:15378"/>
        <dbReference type="ChEBI" id="CHEBI:29999"/>
        <dbReference type="ChEBI" id="CHEBI:30616"/>
        <dbReference type="ChEBI" id="CHEBI:83421"/>
        <dbReference type="ChEBI" id="CHEBI:456216"/>
        <dbReference type="EC" id="2.7.11.1"/>
    </reaction>
</comment>
<dbReference type="FunFam" id="1.10.510.10:FF:000754">
    <property type="entry name" value="Interleukin-1 receptor-associated kinase"/>
    <property type="match status" value="1"/>
</dbReference>
<evidence type="ECO:0000256" key="10">
    <source>
        <dbReference type="PROSITE-ProRule" id="PRU10141"/>
    </source>
</evidence>
<dbReference type="EMBL" id="CABPRJ010000476">
    <property type="protein sequence ID" value="VVC27834.1"/>
    <property type="molecule type" value="Genomic_DNA"/>
</dbReference>
<dbReference type="PROSITE" id="PS00107">
    <property type="entry name" value="PROTEIN_KINASE_ATP"/>
    <property type="match status" value="1"/>
</dbReference>
<evidence type="ECO:0000313" key="12">
    <source>
        <dbReference type="EMBL" id="VVC27834.1"/>
    </source>
</evidence>